<dbReference type="InterPro" id="IPR001584">
    <property type="entry name" value="Integrase_cat-core"/>
</dbReference>
<accession>A0A2N5VRF5</accession>
<dbReference type="AlphaFoldDB" id="A0A2N5VRF5"/>
<evidence type="ECO:0000256" key="1">
    <source>
        <dbReference type="ARBA" id="ARBA00022578"/>
    </source>
</evidence>
<protein>
    <recommendedName>
        <fullName evidence="10">Integrase catalytic domain-containing protein</fullName>
    </recommendedName>
</protein>
<feature type="region of interest" description="Disordered" evidence="9">
    <location>
        <begin position="1"/>
        <end position="33"/>
    </location>
</feature>
<reference evidence="11 12" key="1">
    <citation type="submission" date="2017-11" db="EMBL/GenBank/DDBJ databases">
        <title>De novo assembly and phasing of dikaryotic genomes from two isolates of Puccinia coronata f. sp. avenae, the causal agent of oat crown rust.</title>
        <authorList>
            <person name="Miller M.E."/>
            <person name="Zhang Y."/>
            <person name="Omidvar V."/>
            <person name="Sperschneider J."/>
            <person name="Schwessinger B."/>
            <person name="Raley C."/>
            <person name="Palmer J.M."/>
            <person name="Garnica D."/>
            <person name="Upadhyaya N."/>
            <person name="Rathjen J."/>
            <person name="Taylor J.M."/>
            <person name="Park R.F."/>
            <person name="Dodds P.N."/>
            <person name="Hirsch C.D."/>
            <person name="Kianian S.F."/>
            <person name="Figueroa M."/>
        </authorList>
    </citation>
    <scope>NUCLEOTIDE SEQUENCE [LARGE SCALE GENOMIC DNA]</scope>
    <source>
        <strain evidence="11">12NC29</strain>
    </source>
</reference>
<dbReference type="EMBL" id="PGCJ01000079">
    <property type="protein sequence ID" value="PLW52565.1"/>
    <property type="molecule type" value="Genomic_DNA"/>
</dbReference>
<keyword evidence="12" id="KW-1185">Reference proteome</keyword>
<keyword evidence="6" id="KW-0694">RNA-binding</keyword>
<dbReference type="GO" id="GO:0015074">
    <property type="term" value="P:DNA integration"/>
    <property type="evidence" value="ECO:0007669"/>
    <property type="project" value="InterPro"/>
</dbReference>
<sequence>MGITAQKGNNGGHSGRGQQSSGRGSGTSTSLANLPADSWGAKHLTPEFACQVCWEWGHWAPDCPRPKKGLPALEDPRLKTPGWQPKKSATLSNRLVAAASQPASVASISAPPDKPSDFLIDSGATNHVTSLRHLFFSLAPTNIKLRVASEDCISVVGTGDIVLPFSSGPLRMSRVLYCPGVRGTVLKIYPLFLKEVCFLLSFQDRHTPVVSPPRETVKKPGDIVAINLVGPFPAAIDGSLYGLVIHDIWSRMTSVIRLKSKADAPRKVIDWIKNFMTHTGHCVFCIRSNNSGELTLNFFNNYLHTNQICHEMSIPYEHHQNGNVERTNRTLFNMARTFMIHAKLPSQLWFCALKQAAFIFNRVAHDGRTVSPYELCMKAKPSLNMIRVFGCTAFLHNVKYPKQFVPRSTSMVHVGVSKACHGWVLWDPEKNTLERGASVIFHEDELPCSFPDSTALTHAVSSLRSCELGDFSHIMDFEIQDACLNSISLVSSFMSDAPNTYHQAMTSPDSSEWLLACDAEISMMLQLRVWDEVPRTPNQEILTCRWVFALKRNQEGKIVKYKARIVAQGFKQVHGVNVTETVSPTPTFSSLRFLLAMASRFRWLVASFDVKSAFLHSDIDHDIYIQPPAGVSVPLGSVLKLRKALYGTRQASRCWWLHLKSNSPLLLETLKGRLDSVLDLKWDASLSSIVGLRVREIDGGFTIDQPMLVQKIINMDPSNIKNRTPMASSDLVSNPSCEMDKEYLSRIGCLLYLLQGSRPDITFSVNFLARFSMAPDSSHWLALEHFISEVRYTAHLSLPVVSKKDELDSVKTFVDANWGGKGARLVHGYLTYAWGSPVSWSSKRQTCPARSTCQAEYMALLFASKDMCFVSSLVSKFFDNQPPLILSNNKAAIHISSDCATRKEHQHVDREFHVINELLFKKKVRLEWISTNRQMSNIFTKALGWRKVSQFLEEMGLKTASQMLASIGGKVCAGCDEHTPPAIVRLPPRQIIPLG</sequence>
<evidence type="ECO:0000256" key="3">
    <source>
        <dbReference type="ARBA" id="ARBA00022670"/>
    </source>
</evidence>
<keyword evidence="1" id="KW-0815">Transposition</keyword>
<evidence type="ECO:0000313" key="12">
    <source>
        <dbReference type="Proteomes" id="UP000235388"/>
    </source>
</evidence>
<dbReference type="GO" id="GO:0008233">
    <property type="term" value="F:peptidase activity"/>
    <property type="evidence" value="ECO:0007669"/>
    <property type="project" value="UniProtKB-KW"/>
</dbReference>
<dbReference type="SUPFAM" id="SSF57756">
    <property type="entry name" value="Retrovirus zinc finger-like domains"/>
    <property type="match status" value="1"/>
</dbReference>
<evidence type="ECO:0000259" key="10">
    <source>
        <dbReference type="PROSITE" id="PS50994"/>
    </source>
</evidence>
<feature type="domain" description="Integrase catalytic" evidence="10">
    <location>
        <begin position="216"/>
        <end position="380"/>
    </location>
</feature>
<evidence type="ECO:0000256" key="4">
    <source>
        <dbReference type="ARBA" id="ARBA00022723"/>
    </source>
</evidence>
<dbReference type="GO" id="GO:0006397">
    <property type="term" value="P:mRNA processing"/>
    <property type="evidence" value="ECO:0007669"/>
    <property type="project" value="UniProtKB-KW"/>
</dbReference>
<dbReference type="InterPro" id="IPR057670">
    <property type="entry name" value="SH3_retrovirus"/>
</dbReference>
<dbReference type="InterPro" id="IPR036875">
    <property type="entry name" value="Znf_CCHC_sf"/>
</dbReference>
<proteinExistence type="predicted"/>
<keyword evidence="3" id="KW-0645">Protease</keyword>
<dbReference type="InterPro" id="IPR039537">
    <property type="entry name" value="Retrotran_Ty1/copia-like"/>
</dbReference>
<evidence type="ECO:0000256" key="7">
    <source>
        <dbReference type="ARBA" id="ARBA00048173"/>
    </source>
</evidence>
<dbReference type="OrthoDB" id="3255262at2759"/>
<dbReference type="PANTHER" id="PTHR42648">
    <property type="entry name" value="TRANSPOSASE, PUTATIVE-RELATED"/>
    <property type="match status" value="1"/>
</dbReference>
<dbReference type="STRING" id="200324.A0A2N5VRF5"/>
<dbReference type="Pfam" id="PF22936">
    <property type="entry name" value="Pol_BBD"/>
    <property type="match status" value="1"/>
</dbReference>
<keyword evidence="5" id="KW-0378">Hydrolase</keyword>
<dbReference type="Pfam" id="PF07727">
    <property type="entry name" value="RVT_2"/>
    <property type="match status" value="1"/>
</dbReference>
<dbReference type="Proteomes" id="UP000235388">
    <property type="component" value="Unassembled WGS sequence"/>
</dbReference>
<dbReference type="InterPro" id="IPR013103">
    <property type="entry name" value="RVT_2"/>
</dbReference>
<dbReference type="GO" id="GO:0032196">
    <property type="term" value="P:transposition"/>
    <property type="evidence" value="ECO:0007669"/>
    <property type="project" value="UniProtKB-KW"/>
</dbReference>
<dbReference type="CDD" id="cd09272">
    <property type="entry name" value="RNase_HI_RT_Ty1"/>
    <property type="match status" value="1"/>
</dbReference>
<evidence type="ECO:0000256" key="8">
    <source>
        <dbReference type="ARBA" id="ARBA00049244"/>
    </source>
</evidence>
<dbReference type="GO" id="GO:0006508">
    <property type="term" value="P:proteolysis"/>
    <property type="evidence" value="ECO:0007669"/>
    <property type="project" value="UniProtKB-KW"/>
</dbReference>
<dbReference type="InterPro" id="IPR012337">
    <property type="entry name" value="RNaseH-like_sf"/>
</dbReference>
<dbReference type="GO" id="GO:0005634">
    <property type="term" value="C:nucleus"/>
    <property type="evidence" value="ECO:0007669"/>
    <property type="project" value="UniProtKB-ARBA"/>
</dbReference>
<dbReference type="InterPro" id="IPR054722">
    <property type="entry name" value="PolX-like_BBD"/>
</dbReference>
<evidence type="ECO:0000256" key="6">
    <source>
        <dbReference type="ARBA" id="ARBA00022884"/>
    </source>
</evidence>
<keyword evidence="4" id="KW-0479">Metal-binding</keyword>
<dbReference type="GO" id="GO:0003964">
    <property type="term" value="F:RNA-directed DNA polymerase activity"/>
    <property type="evidence" value="ECO:0007669"/>
    <property type="project" value="UniProtKB-EC"/>
</dbReference>
<evidence type="ECO:0000256" key="9">
    <source>
        <dbReference type="SAM" id="MobiDB-lite"/>
    </source>
</evidence>
<organism evidence="11 12">
    <name type="scientific">Puccinia coronata f. sp. avenae</name>
    <dbReference type="NCBI Taxonomy" id="200324"/>
    <lineage>
        <taxon>Eukaryota</taxon>
        <taxon>Fungi</taxon>
        <taxon>Dikarya</taxon>
        <taxon>Basidiomycota</taxon>
        <taxon>Pucciniomycotina</taxon>
        <taxon>Pucciniomycetes</taxon>
        <taxon>Pucciniales</taxon>
        <taxon>Pucciniaceae</taxon>
        <taxon>Puccinia</taxon>
    </lineage>
</organism>
<comment type="catalytic activity">
    <reaction evidence="7">
        <text>DNA(n) + a 2'-deoxyribonucleoside 5'-triphosphate = DNA(n+1) + diphosphate</text>
        <dbReference type="Rhea" id="RHEA:22508"/>
        <dbReference type="Rhea" id="RHEA-COMP:17339"/>
        <dbReference type="Rhea" id="RHEA-COMP:17340"/>
        <dbReference type="ChEBI" id="CHEBI:33019"/>
        <dbReference type="ChEBI" id="CHEBI:61560"/>
        <dbReference type="ChEBI" id="CHEBI:173112"/>
        <dbReference type="EC" id="2.7.7.49"/>
    </reaction>
</comment>
<gene>
    <name evidence="11" type="ORF">PCANC_07704</name>
</gene>
<comment type="caution">
    <text evidence="11">The sequence shown here is derived from an EMBL/GenBank/DDBJ whole genome shotgun (WGS) entry which is preliminary data.</text>
</comment>
<comment type="catalytic activity">
    <reaction evidence="8">
        <text>DNA(n) + a 2'-deoxyribonucleoside 5'-triphosphate = DNA(n+1) + diphosphate</text>
        <dbReference type="Rhea" id="RHEA:22508"/>
        <dbReference type="Rhea" id="RHEA-COMP:17339"/>
        <dbReference type="Rhea" id="RHEA-COMP:17340"/>
        <dbReference type="ChEBI" id="CHEBI:33019"/>
        <dbReference type="ChEBI" id="CHEBI:61560"/>
        <dbReference type="ChEBI" id="CHEBI:173112"/>
        <dbReference type="EC" id="2.7.7.7"/>
    </reaction>
</comment>
<evidence type="ECO:0000313" key="11">
    <source>
        <dbReference type="EMBL" id="PLW52565.1"/>
    </source>
</evidence>
<dbReference type="PANTHER" id="PTHR42648:SF24">
    <property type="entry name" value="INTEGRASE CATALYTIC DOMAIN-CONTAINING PROTEIN"/>
    <property type="match status" value="1"/>
</dbReference>
<dbReference type="GO" id="GO:0003723">
    <property type="term" value="F:RNA binding"/>
    <property type="evidence" value="ECO:0007669"/>
    <property type="project" value="UniProtKB-KW"/>
</dbReference>
<keyword evidence="2" id="KW-0507">mRNA processing</keyword>
<dbReference type="GO" id="GO:0008270">
    <property type="term" value="F:zinc ion binding"/>
    <property type="evidence" value="ECO:0007669"/>
    <property type="project" value="InterPro"/>
</dbReference>
<dbReference type="InterPro" id="IPR036397">
    <property type="entry name" value="RNaseH_sf"/>
</dbReference>
<evidence type="ECO:0000256" key="5">
    <source>
        <dbReference type="ARBA" id="ARBA00022801"/>
    </source>
</evidence>
<name>A0A2N5VRF5_9BASI</name>
<feature type="compositionally biased region" description="Low complexity" evidence="9">
    <location>
        <begin position="16"/>
        <end position="30"/>
    </location>
</feature>
<dbReference type="GO" id="GO:0003887">
    <property type="term" value="F:DNA-directed DNA polymerase activity"/>
    <property type="evidence" value="ECO:0007669"/>
    <property type="project" value="UniProtKB-EC"/>
</dbReference>
<dbReference type="Gene3D" id="3.30.420.10">
    <property type="entry name" value="Ribonuclease H-like superfamily/Ribonuclease H"/>
    <property type="match status" value="1"/>
</dbReference>
<dbReference type="PROSITE" id="PS50994">
    <property type="entry name" value="INTEGRASE"/>
    <property type="match status" value="1"/>
</dbReference>
<evidence type="ECO:0000256" key="2">
    <source>
        <dbReference type="ARBA" id="ARBA00022664"/>
    </source>
</evidence>
<dbReference type="SUPFAM" id="SSF53098">
    <property type="entry name" value="Ribonuclease H-like"/>
    <property type="match status" value="1"/>
</dbReference>
<dbReference type="Pfam" id="PF25597">
    <property type="entry name" value="SH3_retrovirus"/>
    <property type="match status" value="1"/>
</dbReference>